<dbReference type="GO" id="GO:0019899">
    <property type="term" value="F:enzyme binding"/>
    <property type="evidence" value="ECO:0007669"/>
    <property type="project" value="TreeGrafter"/>
</dbReference>
<dbReference type="GO" id="GO:0031966">
    <property type="term" value="C:mitochondrial membrane"/>
    <property type="evidence" value="ECO:0007669"/>
    <property type="project" value="TreeGrafter"/>
</dbReference>
<comment type="subcellular location">
    <subcellularLocation>
        <location evidence="1">Membrane</location>
        <topology evidence="1">Multi-pass membrane protein</topology>
    </subcellularLocation>
</comment>
<feature type="transmembrane region" description="Helical" evidence="6">
    <location>
        <begin position="170"/>
        <end position="189"/>
    </location>
</feature>
<feature type="transmembrane region" description="Helical" evidence="6">
    <location>
        <begin position="51"/>
        <end position="71"/>
    </location>
</feature>
<dbReference type="HOGENOM" id="CLU_061277_0_0_1"/>
<organism evidence="7 8">
    <name type="scientific">Strigamia maritima</name>
    <name type="common">European centipede</name>
    <name type="synonym">Geophilus maritimus</name>
    <dbReference type="NCBI Taxonomy" id="126957"/>
    <lineage>
        <taxon>Eukaryota</taxon>
        <taxon>Metazoa</taxon>
        <taxon>Ecdysozoa</taxon>
        <taxon>Arthropoda</taxon>
        <taxon>Myriapoda</taxon>
        <taxon>Chilopoda</taxon>
        <taxon>Pleurostigmophora</taxon>
        <taxon>Geophilomorpha</taxon>
        <taxon>Linotaeniidae</taxon>
        <taxon>Strigamia</taxon>
    </lineage>
</organism>
<feature type="transmembrane region" description="Helical" evidence="6">
    <location>
        <begin position="83"/>
        <end position="105"/>
    </location>
</feature>
<dbReference type="AlphaFoldDB" id="T1JK17"/>
<dbReference type="eggNOG" id="KOG1629">
    <property type="taxonomic scope" value="Eukaryota"/>
</dbReference>
<evidence type="ECO:0000256" key="6">
    <source>
        <dbReference type="RuleBase" id="RU004379"/>
    </source>
</evidence>
<dbReference type="PhylomeDB" id="T1JK17"/>
<evidence type="ECO:0000256" key="1">
    <source>
        <dbReference type="ARBA" id="ARBA00004141"/>
    </source>
</evidence>
<reference evidence="7" key="2">
    <citation type="submission" date="2015-02" db="UniProtKB">
        <authorList>
            <consortium name="EnsemblMetazoa"/>
        </authorList>
    </citation>
    <scope>IDENTIFICATION</scope>
</reference>
<dbReference type="OMA" id="SRDFIMH"/>
<feature type="transmembrane region" description="Helical" evidence="6">
    <location>
        <begin position="111"/>
        <end position="131"/>
    </location>
</feature>
<feature type="transmembrane region" description="Helical" evidence="6">
    <location>
        <begin position="138"/>
        <end position="158"/>
    </location>
</feature>
<dbReference type="Proteomes" id="UP000014500">
    <property type="component" value="Unassembled WGS sequence"/>
</dbReference>
<proteinExistence type="inferred from homology"/>
<dbReference type="EMBL" id="JH432122">
    <property type="status" value="NOT_ANNOTATED_CDS"/>
    <property type="molecule type" value="Genomic_DNA"/>
</dbReference>
<dbReference type="EnsemblMetazoa" id="SMAR014197-RA">
    <property type="protein sequence ID" value="SMAR014197-PA"/>
    <property type="gene ID" value="SMAR014197"/>
</dbReference>
<dbReference type="PANTHER" id="PTHR23291">
    <property type="entry name" value="BAX INHIBITOR-RELATED"/>
    <property type="match status" value="1"/>
</dbReference>
<evidence type="ECO:0000256" key="2">
    <source>
        <dbReference type="ARBA" id="ARBA00010350"/>
    </source>
</evidence>
<comment type="similarity">
    <text evidence="2 6">Belongs to the BI1 family.</text>
</comment>
<accession>T1JK17</accession>
<name>T1JK17_STRMM</name>
<dbReference type="STRING" id="126957.T1JK17"/>
<sequence>MANVGMDSFFQTLGEKLEAPIRLHLQNVYASLALSLLAAAAGGYVHVFTTILSGSFLMGLVSIGLLVALTATADNGKNQRLRLFYLIAFAFVSGLNLGPILEYAIRLDPSIISTAMIGTAVIFLCFTFSALFSNQRQYLYLTGILLSGLSIVSILGFFNLFFGSKLLFEVNLYLGLAVMCGFILYDTQLIIAKRRMGDRDFIWHSVNLFIDFINVFRYLLVLLSQKEEKQKKQK</sequence>
<keyword evidence="8" id="KW-1185">Reference proteome</keyword>
<evidence type="ECO:0000313" key="8">
    <source>
        <dbReference type="Proteomes" id="UP000014500"/>
    </source>
</evidence>
<evidence type="ECO:0000313" key="7">
    <source>
        <dbReference type="EnsemblMetazoa" id="SMAR014197-PA"/>
    </source>
</evidence>
<dbReference type="InterPro" id="IPR006214">
    <property type="entry name" value="Bax_inhibitor_1-related"/>
</dbReference>
<reference evidence="8" key="1">
    <citation type="submission" date="2011-05" db="EMBL/GenBank/DDBJ databases">
        <authorList>
            <person name="Richards S.R."/>
            <person name="Qu J."/>
            <person name="Jiang H."/>
            <person name="Jhangiani S.N."/>
            <person name="Agravi P."/>
            <person name="Goodspeed R."/>
            <person name="Gross S."/>
            <person name="Mandapat C."/>
            <person name="Jackson L."/>
            <person name="Mathew T."/>
            <person name="Pu L."/>
            <person name="Thornton R."/>
            <person name="Saada N."/>
            <person name="Wilczek-Boney K.B."/>
            <person name="Lee S."/>
            <person name="Kovar C."/>
            <person name="Wu Y."/>
            <person name="Scherer S.E."/>
            <person name="Worley K.C."/>
            <person name="Muzny D.M."/>
            <person name="Gibbs R."/>
        </authorList>
    </citation>
    <scope>NUCLEOTIDE SEQUENCE</scope>
    <source>
        <strain evidence="8">Brora</strain>
    </source>
</reference>
<dbReference type="Pfam" id="PF01027">
    <property type="entry name" value="Bax1-I"/>
    <property type="match status" value="1"/>
</dbReference>
<keyword evidence="4 6" id="KW-1133">Transmembrane helix</keyword>
<evidence type="ECO:0000256" key="5">
    <source>
        <dbReference type="ARBA" id="ARBA00023136"/>
    </source>
</evidence>
<dbReference type="GO" id="GO:0033119">
    <property type="term" value="P:negative regulation of RNA splicing"/>
    <property type="evidence" value="ECO:0007669"/>
    <property type="project" value="TreeGrafter"/>
</dbReference>
<evidence type="ECO:0000256" key="3">
    <source>
        <dbReference type="ARBA" id="ARBA00022692"/>
    </source>
</evidence>
<dbReference type="GO" id="GO:0034620">
    <property type="term" value="P:cellular response to unfolded protein"/>
    <property type="evidence" value="ECO:0007669"/>
    <property type="project" value="TreeGrafter"/>
</dbReference>
<dbReference type="GO" id="GO:2001234">
    <property type="term" value="P:negative regulation of apoptotic signaling pathway"/>
    <property type="evidence" value="ECO:0007669"/>
    <property type="project" value="TreeGrafter"/>
</dbReference>
<dbReference type="PANTHER" id="PTHR23291:SF32">
    <property type="entry name" value="BAX INHIBITOR 1"/>
    <property type="match status" value="1"/>
</dbReference>
<keyword evidence="5 6" id="KW-0472">Membrane</keyword>
<evidence type="ECO:0008006" key="9">
    <source>
        <dbReference type="Google" id="ProtNLM"/>
    </source>
</evidence>
<evidence type="ECO:0000256" key="4">
    <source>
        <dbReference type="ARBA" id="ARBA00022989"/>
    </source>
</evidence>
<keyword evidence="3 6" id="KW-0812">Transmembrane</keyword>
<protein>
    <recommendedName>
        <fullName evidence="9">Bax inhibitor 1</fullName>
    </recommendedName>
</protein>